<dbReference type="GO" id="GO:0005975">
    <property type="term" value="P:carbohydrate metabolic process"/>
    <property type="evidence" value="ECO:0007669"/>
    <property type="project" value="InterPro"/>
</dbReference>
<evidence type="ECO:0000256" key="4">
    <source>
        <dbReference type="PIRSR" id="PIRSR000460-1"/>
    </source>
</evidence>
<comment type="similarity">
    <text evidence="2">Belongs to the glycogen phosphorylase family.</text>
</comment>
<reference evidence="6 7" key="1">
    <citation type="submission" date="2016-09" db="EMBL/GenBank/DDBJ databases">
        <title>Acidihalobacter prosperus V6 (DSM14174).</title>
        <authorList>
            <person name="Khaleque H.N."/>
            <person name="Ramsay J.P."/>
            <person name="Murphy R.J.T."/>
            <person name="Kaksonen A.H."/>
            <person name="Boxall N.J."/>
            <person name="Watkin E.L.J."/>
        </authorList>
    </citation>
    <scope>NUCLEOTIDE SEQUENCE [LARGE SCALE GENOMIC DNA]</scope>
    <source>
        <strain evidence="6 7">V6</strain>
    </source>
</reference>
<evidence type="ECO:0000259" key="5">
    <source>
        <dbReference type="Pfam" id="PF11897"/>
    </source>
</evidence>
<dbReference type="KEGG" id="aaeo:BJI67_08860"/>
<dbReference type="InterPro" id="IPR024517">
    <property type="entry name" value="Glycogen_phosphorylase_DUF3417"/>
</dbReference>
<protein>
    <submittedName>
        <fullName evidence="6">Alpha-glucan phosphorylase</fullName>
    </submittedName>
</protein>
<keyword evidence="3" id="KW-0021">Allosteric enzyme</keyword>
<dbReference type="NCBIfam" id="TIGR02094">
    <property type="entry name" value="more_P_ylases"/>
    <property type="match status" value="1"/>
</dbReference>
<dbReference type="InterPro" id="IPR011834">
    <property type="entry name" value="Agluc_phsphrylas"/>
</dbReference>
<dbReference type="InterPro" id="IPR052182">
    <property type="entry name" value="Glycogen/Maltodextrin_Phosph"/>
</dbReference>
<evidence type="ECO:0000256" key="2">
    <source>
        <dbReference type="ARBA" id="ARBA00006047"/>
    </source>
</evidence>
<dbReference type="AlphaFoldDB" id="A0A1D8K886"/>
<proteinExistence type="inferred from homology"/>
<gene>
    <name evidence="6" type="ORF">BJI67_08860</name>
</gene>
<dbReference type="SUPFAM" id="SSF53756">
    <property type="entry name" value="UDP-Glycosyltransferase/glycogen phosphorylase"/>
    <property type="match status" value="1"/>
</dbReference>
<dbReference type="Proteomes" id="UP000095342">
    <property type="component" value="Chromosome"/>
</dbReference>
<comment type="catalytic activity">
    <reaction evidence="1">
        <text>[(1-&gt;4)-alpha-D-glucosyl](n) + phosphate = [(1-&gt;4)-alpha-D-glucosyl](n-1) + alpha-D-glucose 1-phosphate</text>
        <dbReference type="Rhea" id="RHEA:41732"/>
        <dbReference type="Rhea" id="RHEA-COMP:9584"/>
        <dbReference type="Rhea" id="RHEA-COMP:9586"/>
        <dbReference type="ChEBI" id="CHEBI:15444"/>
        <dbReference type="ChEBI" id="CHEBI:43474"/>
        <dbReference type="ChEBI" id="CHEBI:58601"/>
        <dbReference type="EC" id="2.4.1.1"/>
    </reaction>
</comment>
<dbReference type="EMBL" id="CP017448">
    <property type="protein sequence ID" value="AOV17156.1"/>
    <property type="molecule type" value="Genomic_DNA"/>
</dbReference>
<evidence type="ECO:0000313" key="7">
    <source>
        <dbReference type="Proteomes" id="UP000095342"/>
    </source>
</evidence>
<evidence type="ECO:0000256" key="1">
    <source>
        <dbReference type="ARBA" id="ARBA00001275"/>
    </source>
</evidence>
<dbReference type="PANTHER" id="PTHR42655">
    <property type="entry name" value="GLYCOGEN PHOSPHORYLASE"/>
    <property type="match status" value="1"/>
</dbReference>
<dbReference type="Pfam" id="PF11897">
    <property type="entry name" value="DUF3417"/>
    <property type="match status" value="1"/>
</dbReference>
<dbReference type="InterPro" id="IPR000811">
    <property type="entry name" value="Glyco_trans_35"/>
</dbReference>
<dbReference type="Gene3D" id="3.40.50.2000">
    <property type="entry name" value="Glycogen Phosphorylase B"/>
    <property type="match status" value="2"/>
</dbReference>
<dbReference type="PANTHER" id="PTHR42655:SF1">
    <property type="entry name" value="GLYCOGEN PHOSPHORYLASE"/>
    <property type="match status" value="1"/>
</dbReference>
<dbReference type="GO" id="GO:0030170">
    <property type="term" value="F:pyridoxal phosphate binding"/>
    <property type="evidence" value="ECO:0007669"/>
    <property type="project" value="InterPro"/>
</dbReference>
<organism evidence="6 7">
    <name type="scientific">Acidihalobacter aeolianus</name>
    <dbReference type="NCBI Taxonomy" id="2792603"/>
    <lineage>
        <taxon>Bacteria</taxon>
        <taxon>Pseudomonadati</taxon>
        <taxon>Pseudomonadota</taxon>
        <taxon>Gammaproteobacteria</taxon>
        <taxon>Chromatiales</taxon>
        <taxon>Ectothiorhodospiraceae</taxon>
        <taxon>Acidihalobacter</taxon>
    </lineage>
</organism>
<keyword evidence="7" id="KW-1185">Reference proteome</keyword>
<feature type="domain" description="DUF3417" evidence="5">
    <location>
        <begin position="13"/>
        <end position="120"/>
    </location>
</feature>
<keyword evidence="4" id="KW-0663">Pyridoxal phosphate</keyword>
<feature type="modified residue" description="N6-(pyridoxal phosphate)lysine" evidence="4">
    <location>
        <position position="608"/>
    </location>
</feature>
<evidence type="ECO:0000256" key="3">
    <source>
        <dbReference type="ARBA" id="ARBA00022533"/>
    </source>
</evidence>
<dbReference type="PIRSF" id="PIRSF000460">
    <property type="entry name" value="Pprylas_GlgP"/>
    <property type="match status" value="1"/>
</dbReference>
<dbReference type="Pfam" id="PF00343">
    <property type="entry name" value="Phosphorylase"/>
    <property type="match status" value="1"/>
</dbReference>
<name>A0A1D8K886_9GAMM</name>
<evidence type="ECO:0000313" key="6">
    <source>
        <dbReference type="EMBL" id="AOV17156.1"/>
    </source>
</evidence>
<dbReference type="RefSeq" id="WP_070072726.1">
    <property type="nucleotide sequence ID" value="NZ_CP017448.1"/>
</dbReference>
<dbReference type="GO" id="GO:0008184">
    <property type="term" value="F:glycogen phosphorylase activity"/>
    <property type="evidence" value="ECO:0007669"/>
    <property type="project" value="InterPro"/>
</dbReference>
<sequence>MNDYRRYLTRDDLPAPLSRLTELALDLRWSWSHASDVLWETIDPDLWAATANPWLILETVSRDRLESLAADPAFRDELERQLAEREDNLNGPTWFGELDADGHLGTVAYFSMEFGLSESLPIYSGGLGILAGDMLKTASDLGVPMVGVGLLYQQGYFRQALNIDGAQLAYYPYNDPAMLPVIPLRNGDGGWLRVTVELPGRTLQLRCWEARVGRSRLLLLDANDLVNSPRDRGITGELYGGDNEARLTQEVILGIGGWRMLEHLGLSVRVCHLNEGHAALAVLERAASFARAHSLPFEVALRATRAGNLFTTHTPVPAAFDRFPPALARLYLQPYAEQWQLPFERILQLGRVDESGNGNGDEEFVPAYLALHGCGAANGVSRLHGEVSRRLFAMLFPRRPLSEVPVGHVTNGVHTPSWDSQQADLLWTRSCGKERWVGDLAEVGGGVRALADEELWEFRGASRQAFIAAVRSRLARQRASHGATEARIGETAQLLDPNALTLGFARRFTAYKRTNLLLSDPDRLSRLLTSTSRPVQLVMAGKAHPLDRNGQQMIKDWSAFIARPELHGRVVFVEDYDMAVAATLVQGVDLWINTPRRPWEASGTSGMKVLVNGGLNLSELDGWWAEAYAPELGWALGDRCEHDADAAWDAAEAEDLYRLLEEEIVPLFYTRDQNGVPREWVARIRESMARLTPAYSSNRMLREYVENYYLPQAKAVAEREGNGGKLATELEAWHRRLKDHWDSLRIGDLSWSREDAGWHADVQVYLDDLEPDDVAVELFADPDVRHRLQRIDPLPGAIHGYRYGATLPEDRDPQEYTARIVPIHPAASIPLEATEILWQPRN</sequence>
<accession>A0A1D8K886</accession>